<dbReference type="InterPro" id="IPR036872">
    <property type="entry name" value="CH_dom_sf"/>
</dbReference>
<feature type="domain" description="CH-like" evidence="1">
    <location>
        <begin position="8"/>
        <end position="74"/>
    </location>
</feature>
<dbReference type="GO" id="GO:0005737">
    <property type="term" value="C:cytoplasm"/>
    <property type="evidence" value="ECO:0007669"/>
    <property type="project" value="UniProtKB-ARBA"/>
</dbReference>
<name>A0ABD3HSI2_9MARC</name>
<keyword evidence="3" id="KW-1185">Reference proteome</keyword>
<dbReference type="AlphaFoldDB" id="A0ABD3HSI2"/>
<proteinExistence type="predicted"/>
<dbReference type="Pfam" id="PF06294">
    <property type="entry name" value="CH_2"/>
    <property type="match status" value="1"/>
</dbReference>
<gene>
    <name evidence="2" type="ORF">R1sor_007567</name>
</gene>
<dbReference type="InterPro" id="IPR052111">
    <property type="entry name" value="Spermatogenesis_Ciliary_MAP"/>
</dbReference>
<evidence type="ECO:0000313" key="3">
    <source>
        <dbReference type="Proteomes" id="UP001633002"/>
    </source>
</evidence>
<evidence type="ECO:0000259" key="1">
    <source>
        <dbReference type="Pfam" id="PF06294"/>
    </source>
</evidence>
<accession>A0ABD3HSI2</accession>
<dbReference type="EMBL" id="JBJQOH010000003">
    <property type="protein sequence ID" value="KAL3693916.1"/>
    <property type="molecule type" value="Genomic_DNA"/>
</dbReference>
<evidence type="ECO:0000313" key="2">
    <source>
        <dbReference type="EMBL" id="KAL3693916.1"/>
    </source>
</evidence>
<comment type="caution">
    <text evidence="2">The sequence shown here is derived from an EMBL/GenBank/DDBJ whole genome shotgun (WGS) entry which is preliminary data.</text>
</comment>
<protein>
    <recommendedName>
        <fullName evidence="1">CH-like domain-containing protein</fullName>
    </recommendedName>
</protein>
<sequence length="120" mass="14320">MPGLQRDVLRWLVALNLSFPIKNIKRDFSNGFMVAEIFSRYFPQDIHMHSYDYGSRLAMKRDNWEQLKKFFRAKRDQKIQQHNQRQKPETIQHLGVTMRQRRGTTMIQGVEGVLAPEMKI</sequence>
<dbReference type="PANTHER" id="PTHR12509">
    <property type="entry name" value="SPERMATOGENESIS-ASSOCIATED 4-RELATED"/>
    <property type="match status" value="1"/>
</dbReference>
<dbReference type="SUPFAM" id="SSF47576">
    <property type="entry name" value="Calponin-homology domain, CH-domain"/>
    <property type="match status" value="1"/>
</dbReference>
<dbReference type="Gene3D" id="1.10.418.10">
    <property type="entry name" value="Calponin-like domain"/>
    <property type="match status" value="1"/>
</dbReference>
<dbReference type="InterPro" id="IPR010441">
    <property type="entry name" value="CH_2"/>
</dbReference>
<dbReference type="PANTHER" id="PTHR12509:SF8">
    <property type="entry name" value="SPERMATOGENESIS-ASSOCIATED PROTEIN 4"/>
    <property type="match status" value="1"/>
</dbReference>
<reference evidence="2 3" key="1">
    <citation type="submission" date="2024-09" db="EMBL/GenBank/DDBJ databases">
        <title>Chromosome-scale assembly of Riccia sorocarpa.</title>
        <authorList>
            <person name="Paukszto L."/>
        </authorList>
    </citation>
    <scope>NUCLEOTIDE SEQUENCE [LARGE SCALE GENOMIC DNA]</scope>
    <source>
        <strain evidence="2">LP-2024</strain>
        <tissue evidence="2">Aerial parts of the thallus</tissue>
    </source>
</reference>
<dbReference type="Proteomes" id="UP001633002">
    <property type="component" value="Unassembled WGS sequence"/>
</dbReference>
<organism evidence="2 3">
    <name type="scientific">Riccia sorocarpa</name>
    <dbReference type="NCBI Taxonomy" id="122646"/>
    <lineage>
        <taxon>Eukaryota</taxon>
        <taxon>Viridiplantae</taxon>
        <taxon>Streptophyta</taxon>
        <taxon>Embryophyta</taxon>
        <taxon>Marchantiophyta</taxon>
        <taxon>Marchantiopsida</taxon>
        <taxon>Marchantiidae</taxon>
        <taxon>Marchantiales</taxon>
        <taxon>Ricciaceae</taxon>
        <taxon>Riccia</taxon>
    </lineage>
</organism>